<sequence>MARGVTVVFDWPADSGDEAEVRWRIPGEPDGQRRTVTRAAYRHEAGVRLPVADGAAVEVEVRPVTLLGGLRAYGPPSTAALPARADVAYRLERHGLPGRRGGTAVFTASTAVRARRLLLVRSHGPVWPLEPADGDVLAEAAEAPLGPGREVRLSARLPRGPGGWLRCFAVGEALVLRDPPHRTLKVP</sequence>
<evidence type="ECO:0000313" key="2">
    <source>
        <dbReference type="Proteomes" id="UP001597261"/>
    </source>
</evidence>
<evidence type="ECO:0008006" key="3">
    <source>
        <dbReference type="Google" id="ProtNLM"/>
    </source>
</evidence>
<gene>
    <name evidence="1" type="ORF">ACFSL4_33165</name>
</gene>
<dbReference type="RefSeq" id="WP_381091240.1">
    <property type="nucleotide sequence ID" value="NZ_JBHUDX010000108.1"/>
</dbReference>
<protein>
    <recommendedName>
        <fullName evidence="3">Urease accessory protein UreD</fullName>
    </recommendedName>
</protein>
<proteinExistence type="predicted"/>
<dbReference type="Proteomes" id="UP001597261">
    <property type="component" value="Unassembled WGS sequence"/>
</dbReference>
<keyword evidence="2" id="KW-1185">Reference proteome</keyword>
<reference evidence="2" key="1">
    <citation type="journal article" date="2019" name="Int. J. Syst. Evol. Microbiol.">
        <title>The Global Catalogue of Microorganisms (GCM) 10K type strain sequencing project: providing services to taxonomists for standard genome sequencing and annotation.</title>
        <authorList>
            <consortium name="The Broad Institute Genomics Platform"/>
            <consortium name="The Broad Institute Genome Sequencing Center for Infectious Disease"/>
            <person name="Wu L."/>
            <person name="Ma J."/>
        </authorList>
    </citation>
    <scope>NUCLEOTIDE SEQUENCE [LARGE SCALE GENOMIC DNA]</scope>
    <source>
        <strain evidence="2">CGMCC 1.12470</strain>
    </source>
</reference>
<evidence type="ECO:0000313" key="1">
    <source>
        <dbReference type="EMBL" id="MFD1662888.1"/>
    </source>
</evidence>
<organism evidence="1 2">
    <name type="scientific">Streptomyces caeni</name>
    <dbReference type="NCBI Taxonomy" id="2307231"/>
    <lineage>
        <taxon>Bacteria</taxon>
        <taxon>Bacillati</taxon>
        <taxon>Actinomycetota</taxon>
        <taxon>Actinomycetes</taxon>
        <taxon>Kitasatosporales</taxon>
        <taxon>Streptomycetaceae</taxon>
        <taxon>Streptomyces</taxon>
    </lineage>
</organism>
<name>A0ABW4J2E1_9ACTN</name>
<dbReference type="EMBL" id="JBHUDX010000108">
    <property type="protein sequence ID" value="MFD1662888.1"/>
    <property type="molecule type" value="Genomic_DNA"/>
</dbReference>
<accession>A0ABW4J2E1</accession>
<comment type="caution">
    <text evidence="1">The sequence shown here is derived from an EMBL/GenBank/DDBJ whole genome shotgun (WGS) entry which is preliminary data.</text>
</comment>